<name>A0A1L7LI31_9STRE</name>
<proteinExistence type="predicted"/>
<gene>
    <name evidence="1" type="ORF">SRT_06140</name>
</gene>
<protein>
    <submittedName>
        <fullName evidence="1">CRISPR system CASCADE complex protein CasA</fullName>
    </submittedName>
</protein>
<keyword evidence="2" id="KW-1185">Reference proteome</keyword>
<evidence type="ECO:0000313" key="2">
    <source>
        <dbReference type="Proteomes" id="UP000217758"/>
    </source>
</evidence>
<dbReference type="KEGG" id="strg:SRT_06140"/>
<dbReference type="Proteomes" id="UP000217758">
    <property type="component" value="Chromosome"/>
</dbReference>
<dbReference type="InterPro" id="IPR013381">
    <property type="entry name" value="CRISPR-assoc_prot_Cse1"/>
</dbReference>
<dbReference type="Pfam" id="PF09481">
    <property type="entry name" value="CRISPR_Cse1"/>
    <property type="match status" value="1"/>
</dbReference>
<accession>A0A1L7LI31</accession>
<dbReference type="EMBL" id="AP014612">
    <property type="protein sequence ID" value="BAQ23875.1"/>
    <property type="molecule type" value="Genomic_DNA"/>
</dbReference>
<dbReference type="AlphaFoldDB" id="A0A1L7LI31"/>
<reference evidence="1 2" key="1">
    <citation type="journal article" date="2016" name="Microbiol. Immunol.">
        <title>Complete genome sequence of Streptococcus troglodytae TKU31 isolated from the oral cavity of a chimpanzee (Pan troglodytes).</title>
        <authorList>
            <person name="Okamoto M."/>
            <person name="Naito M."/>
            <person name="Miyanohara M."/>
            <person name="Imai S."/>
            <person name="Nomura Y."/>
            <person name="Saito W."/>
            <person name="Momoi Y."/>
            <person name="Takada K."/>
            <person name="Miyabe-Nishiwaki T."/>
            <person name="Tomonaga M."/>
            <person name="Hanada N."/>
        </authorList>
    </citation>
    <scope>NUCLEOTIDE SEQUENCE [LARGE SCALE GENOMIC DNA]</scope>
    <source>
        <strain evidence="2">TKU 31</strain>
    </source>
</reference>
<evidence type="ECO:0000313" key="1">
    <source>
        <dbReference type="EMBL" id="BAQ23875.1"/>
    </source>
</evidence>
<sequence>MSRFNLLDEPWISVVFDEKGSTKEVSLLDFFQNAHHYKDLAGDTKTQDFAVLRVLLAVLYTVFSRFDANGNVYEYLEIDEKYRQIEEIDEDDLEEYEDDLYETWLTLWQSGQFPDIIEEYLEKWRDRFYLFDEEYPFFQVRKEDIEMVMDLNEDAGKIFGKNINRLVSESSNKIALFSPKHNYDNNKERLSNSEIVRWLLTYHGYSETGGRMKKIGKREYSKGWLYNLGGLFLKGKISMKLY</sequence>
<organism evidence="1 2">
    <name type="scientific">Streptococcus troglodytae</name>
    <dbReference type="NCBI Taxonomy" id="1111760"/>
    <lineage>
        <taxon>Bacteria</taxon>
        <taxon>Bacillati</taxon>
        <taxon>Bacillota</taxon>
        <taxon>Bacilli</taxon>
        <taxon>Lactobacillales</taxon>
        <taxon>Streptococcaceae</taxon>
        <taxon>Streptococcus</taxon>
    </lineage>
</organism>